<dbReference type="PIRSF" id="PIRSF000097">
    <property type="entry name" value="AKR"/>
    <property type="match status" value="1"/>
</dbReference>
<dbReference type="SUPFAM" id="SSF51430">
    <property type="entry name" value="NAD(P)-linked oxidoreductase"/>
    <property type="match status" value="1"/>
</dbReference>
<feature type="binding site" evidence="5">
    <location>
        <position position="111"/>
    </location>
    <ligand>
        <name>substrate</name>
    </ligand>
</feature>
<feature type="site" description="Lowers pKa of active site Tyr" evidence="6">
    <location>
        <position position="80"/>
    </location>
</feature>
<feature type="active site" description="Proton donor" evidence="4">
    <location>
        <position position="55"/>
    </location>
</feature>
<dbReference type="InterPro" id="IPR036812">
    <property type="entry name" value="NAD(P)_OxRdtase_dom_sf"/>
</dbReference>
<dbReference type="Proteomes" id="UP000243052">
    <property type="component" value="Chromosome vi"/>
</dbReference>
<dbReference type="AlphaFoldDB" id="A0A0X8HUC2"/>
<proteinExistence type="inferred from homology"/>
<dbReference type="OrthoDB" id="416253at2759"/>
<dbReference type="PROSITE" id="PS00062">
    <property type="entry name" value="ALDOKETO_REDUCTASE_2"/>
    <property type="match status" value="1"/>
</dbReference>
<keyword evidence="9" id="KW-1185">Reference proteome</keyword>
<feature type="domain" description="NADP-dependent oxidoreductase" evidence="7">
    <location>
        <begin position="22"/>
        <end position="279"/>
    </location>
</feature>
<evidence type="ECO:0000256" key="5">
    <source>
        <dbReference type="PIRSR" id="PIRSR000097-2"/>
    </source>
</evidence>
<dbReference type="InterPro" id="IPR018170">
    <property type="entry name" value="Aldo/ket_reductase_CS"/>
</dbReference>
<evidence type="ECO:0000256" key="4">
    <source>
        <dbReference type="PIRSR" id="PIRSR000097-1"/>
    </source>
</evidence>
<accession>A0A0X8HUC2</accession>
<dbReference type="PRINTS" id="PR00069">
    <property type="entry name" value="ALDKETRDTASE"/>
</dbReference>
<sequence length="298" mass="33294">MVELKNSTATIKLNTGAELPVVGLGTWQSTDEDCYKAVLAALKNGYKHIDTAAIYGNEEVIGRAIKDSGIPREELFITTKLWFPGYRNPKEALTKSLERLGLDYVDLYLIHWPATFKEGQDPIHGNAEADPSWTHVHTWRMVQKLPETGLTKAVGVSNFTINNLKDILNDPENKVIPAANQVEIHPYLPQEDLFDFCKEKGIVIEAYSPLGSTGSPAAKEPVIVELAEKYGVAPAQVLISWVISRGMVVLPKSQKEERVIANFKVFQLEKSDIERINEVHKKSGTKRFVDPPFSLGWK</sequence>
<organism evidence="8 9">
    <name type="scientific">Eremothecium sinecaudum</name>
    <dbReference type="NCBI Taxonomy" id="45286"/>
    <lineage>
        <taxon>Eukaryota</taxon>
        <taxon>Fungi</taxon>
        <taxon>Dikarya</taxon>
        <taxon>Ascomycota</taxon>
        <taxon>Saccharomycotina</taxon>
        <taxon>Saccharomycetes</taxon>
        <taxon>Saccharomycetales</taxon>
        <taxon>Saccharomycetaceae</taxon>
        <taxon>Eremothecium</taxon>
    </lineage>
</organism>
<evidence type="ECO:0000313" key="9">
    <source>
        <dbReference type="Proteomes" id="UP000243052"/>
    </source>
</evidence>
<dbReference type="InterPro" id="IPR023210">
    <property type="entry name" value="NADP_OxRdtase_dom"/>
</dbReference>
<evidence type="ECO:0000313" key="8">
    <source>
        <dbReference type="EMBL" id="AMD21604.1"/>
    </source>
</evidence>
<comment type="similarity">
    <text evidence="1">Belongs to the aldo/keto reductase family.</text>
</comment>
<dbReference type="EMBL" id="CP014246">
    <property type="protein sequence ID" value="AMD21604.1"/>
    <property type="molecule type" value="Genomic_DNA"/>
</dbReference>
<evidence type="ECO:0000256" key="2">
    <source>
        <dbReference type="ARBA" id="ARBA00022857"/>
    </source>
</evidence>
<dbReference type="FunFam" id="3.20.20.100:FF:000002">
    <property type="entry name" value="2,5-diketo-D-gluconic acid reductase A"/>
    <property type="match status" value="1"/>
</dbReference>
<dbReference type="Gene3D" id="3.20.20.100">
    <property type="entry name" value="NADP-dependent oxidoreductase domain"/>
    <property type="match status" value="1"/>
</dbReference>
<dbReference type="STRING" id="45286.A0A0X8HUC2"/>
<reference evidence="8 9" key="1">
    <citation type="submission" date="2016-01" db="EMBL/GenBank/DDBJ databases">
        <title>Genome sequence of the yeast Holleya sinecauda.</title>
        <authorList>
            <person name="Dietrich F.S."/>
        </authorList>
    </citation>
    <scope>NUCLEOTIDE SEQUENCE [LARGE SCALE GENOMIC DNA]</scope>
    <source>
        <strain evidence="8 9">ATCC 58844</strain>
    </source>
</reference>
<dbReference type="GeneID" id="28724902"/>
<evidence type="ECO:0000256" key="3">
    <source>
        <dbReference type="ARBA" id="ARBA00023002"/>
    </source>
</evidence>
<dbReference type="Pfam" id="PF00248">
    <property type="entry name" value="Aldo_ket_red"/>
    <property type="match status" value="1"/>
</dbReference>
<gene>
    <name evidence="8" type="ORF">AW171_hschr63567</name>
</gene>
<protein>
    <submittedName>
        <fullName evidence="8">HFL252Cp</fullName>
    </submittedName>
</protein>
<dbReference type="GO" id="GO:0016616">
    <property type="term" value="F:oxidoreductase activity, acting on the CH-OH group of donors, NAD or NADP as acceptor"/>
    <property type="evidence" value="ECO:0007669"/>
    <property type="project" value="UniProtKB-ARBA"/>
</dbReference>
<evidence type="ECO:0000256" key="6">
    <source>
        <dbReference type="PIRSR" id="PIRSR000097-3"/>
    </source>
</evidence>
<dbReference type="PANTHER" id="PTHR43827">
    <property type="entry name" value="2,5-DIKETO-D-GLUCONIC ACID REDUCTASE"/>
    <property type="match status" value="1"/>
</dbReference>
<dbReference type="InterPro" id="IPR020471">
    <property type="entry name" value="AKR"/>
</dbReference>
<evidence type="ECO:0000259" key="7">
    <source>
        <dbReference type="Pfam" id="PF00248"/>
    </source>
</evidence>
<keyword evidence="2" id="KW-0521">NADP</keyword>
<dbReference type="PANTHER" id="PTHR43827:SF3">
    <property type="entry name" value="NADP-DEPENDENT OXIDOREDUCTASE DOMAIN-CONTAINING PROTEIN"/>
    <property type="match status" value="1"/>
</dbReference>
<name>A0A0X8HUC2_9SACH</name>
<keyword evidence="3" id="KW-0560">Oxidoreductase</keyword>
<dbReference type="RefSeq" id="XP_017988600.1">
    <property type="nucleotide sequence ID" value="XM_018133274.1"/>
</dbReference>
<evidence type="ECO:0000256" key="1">
    <source>
        <dbReference type="ARBA" id="ARBA00007905"/>
    </source>
</evidence>